<name>A0AAE0VFN1_9BIVA</name>
<proteinExistence type="predicted"/>
<organism evidence="1 2">
    <name type="scientific">Potamilus streckersoni</name>
    <dbReference type="NCBI Taxonomy" id="2493646"/>
    <lineage>
        <taxon>Eukaryota</taxon>
        <taxon>Metazoa</taxon>
        <taxon>Spiralia</taxon>
        <taxon>Lophotrochozoa</taxon>
        <taxon>Mollusca</taxon>
        <taxon>Bivalvia</taxon>
        <taxon>Autobranchia</taxon>
        <taxon>Heteroconchia</taxon>
        <taxon>Palaeoheterodonta</taxon>
        <taxon>Unionida</taxon>
        <taxon>Unionoidea</taxon>
        <taxon>Unionidae</taxon>
        <taxon>Ambleminae</taxon>
        <taxon>Lampsilini</taxon>
        <taxon>Potamilus</taxon>
    </lineage>
</organism>
<comment type="caution">
    <text evidence="1">The sequence shown here is derived from an EMBL/GenBank/DDBJ whole genome shotgun (WGS) entry which is preliminary data.</text>
</comment>
<evidence type="ECO:0000313" key="2">
    <source>
        <dbReference type="Proteomes" id="UP001195483"/>
    </source>
</evidence>
<dbReference type="EMBL" id="JAEAOA010001007">
    <property type="protein sequence ID" value="KAK3576151.1"/>
    <property type="molecule type" value="Genomic_DNA"/>
</dbReference>
<dbReference type="AlphaFoldDB" id="A0AAE0VFN1"/>
<reference evidence="1" key="2">
    <citation type="journal article" date="2021" name="Genome Biol. Evol.">
        <title>Developing a high-quality reference genome for a parasitic bivalve with doubly uniparental inheritance (Bivalvia: Unionida).</title>
        <authorList>
            <person name="Smith C.H."/>
        </authorList>
    </citation>
    <scope>NUCLEOTIDE SEQUENCE</scope>
    <source>
        <strain evidence="1">CHS0354</strain>
        <tissue evidence="1">Mantle</tissue>
    </source>
</reference>
<reference evidence="1" key="1">
    <citation type="journal article" date="2021" name="Genome Biol. Evol.">
        <title>A High-Quality Reference Genome for a Parasitic Bivalve with Doubly Uniparental Inheritance (Bivalvia: Unionida).</title>
        <authorList>
            <person name="Smith C.H."/>
        </authorList>
    </citation>
    <scope>NUCLEOTIDE SEQUENCE</scope>
    <source>
        <strain evidence="1">CHS0354</strain>
    </source>
</reference>
<sequence>MTLTGSYGIVFTINEREVRHTLERAYPNIYMHHEAGGVDEQFNFMKITLLMPKPIPSVDYLLESDNNLSRFSTNII</sequence>
<evidence type="ECO:0000313" key="1">
    <source>
        <dbReference type="EMBL" id="KAK3576151.1"/>
    </source>
</evidence>
<accession>A0AAE0VFN1</accession>
<reference evidence="1" key="3">
    <citation type="submission" date="2023-05" db="EMBL/GenBank/DDBJ databases">
        <authorList>
            <person name="Smith C.H."/>
        </authorList>
    </citation>
    <scope>NUCLEOTIDE SEQUENCE</scope>
    <source>
        <strain evidence="1">CHS0354</strain>
        <tissue evidence="1">Mantle</tissue>
    </source>
</reference>
<gene>
    <name evidence="1" type="ORF">CHS0354_016310</name>
</gene>
<protein>
    <submittedName>
        <fullName evidence="1">Uncharacterized protein</fullName>
    </submittedName>
</protein>
<keyword evidence="2" id="KW-1185">Reference proteome</keyword>
<dbReference type="Proteomes" id="UP001195483">
    <property type="component" value="Unassembled WGS sequence"/>
</dbReference>